<reference evidence="1" key="1">
    <citation type="journal article" date="2021" name="Proc. Natl. Acad. Sci. U.S.A.">
        <title>A Catalog of Tens of Thousands of Viruses from Human Metagenomes Reveals Hidden Associations with Chronic Diseases.</title>
        <authorList>
            <person name="Tisza M.J."/>
            <person name="Buck C.B."/>
        </authorList>
    </citation>
    <scope>NUCLEOTIDE SEQUENCE</scope>
    <source>
        <strain evidence="1">CtzS633</strain>
    </source>
</reference>
<name>A0A8S5PUL4_9CAUD</name>
<protein>
    <submittedName>
        <fullName evidence="1">Stabilization protein</fullName>
    </submittedName>
</protein>
<organism evidence="1">
    <name type="scientific">Myoviridae sp. ctzS633</name>
    <dbReference type="NCBI Taxonomy" id="2825212"/>
    <lineage>
        <taxon>Viruses</taxon>
        <taxon>Duplodnaviria</taxon>
        <taxon>Heunggongvirae</taxon>
        <taxon>Uroviricota</taxon>
        <taxon>Caudoviricetes</taxon>
    </lineage>
</organism>
<dbReference type="EMBL" id="BK015505">
    <property type="protein sequence ID" value="DAE10195.1"/>
    <property type="molecule type" value="Genomic_DNA"/>
</dbReference>
<evidence type="ECO:0000313" key="1">
    <source>
        <dbReference type="EMBL" id="DAE10195.1"/>
    </source>
</evidence>
<accession>A0A8S5PUL4</accession>
<sequence>MATIQAASREKIFSCKAWLGLHESPDGDTKLKFGEAANIRNWRITRDRNLKVRPGEDVISGLCRSYSLLVASTVEDARIDNDTSSVLTMYPTASAADGKITLSGTSVSVKSDSAFQYAGYYWRETKFKVWQLVSCDSTNGQHIWKMKRVRAVAASASPKVAGLWQGIVNGMEYVLGACDGKLWKLYDGEWKKEELGDVDTTQTVHIFGFSENAYILDGKKYRKWDGTTYSEVEGYVPLILVSALPDGSGTELEQINKLSGKRRVQYSPDGKATVFQLPEAGLVSVDSVTVNAQAVTTGWTADTEKGTVTFSTAPTAGTNTIEISYSTGISFRAQVEKMRFSELYNGAQDTRVFLYGDGSNQVFYSGLDTDGNARADYFPDLNVASIGEANTPVTGLIRHYSRLIAFKTDSTYSISYSTITLEDGRVTAGFYITPVNRTIGNAAMGQVMLVSNSPRTLHGQDCYEWSNVSRYSSNLSSDERQAKRISDRVYETLSGMDAERCVCWDDDYSQQYFIAFGKTALVHNYAADAWYYYSNFDAVCFLSFKGELYFGTSGGELRKLDDGERSIVGEEIDAYWESGSIDFGEDFRRKYIAQIWVGLKPTENSEVIVTVQTDRKSVYAEKVVQRKMATFENADFSDWSFETNYKPFMQRLKIKAKKVTYYKMIFKSRSDTTGATVVALDMRVRYNGYVK</sequence>
<proteinExistence type="predicted"/>